<dbReference type="InterPro" id="IPR010499">
    <property type="entry name" value="AraC_E-bd"/>
</dbReference>
<reference evidence="2 3" key="1">
    <citation type="submission" date="2019-03" db="EMBL/GenBank/DDBJ databases">
        <title>Genomic Encyclopedia of Type Strains, Phase IV (KMG-IV): sequencing the most valuable type-strain genomes for metagenomic binning, comparative biology and taxonomic classification.</title>
        <authorList>
            <person name="Goeker M."/>
        </authorList>
    </citation>
    <scope>NUCLEOTIDE SEQUENCE [LARGE SCALE GENOMIC DNA]</scope>
    <source>
        <strain evidence="2 3">DSM 100556</strain>
    </source>
</reference>
<feature type="domain" description="AraC effector-binding" evidence="1">
    <location>
        <begin position="1"/>
        <end position="151"/>
    </location>
</feature>
<accession>A0A4R1QTP6</accession>
<organism evidence="2 3">
    <name type="scientific">Kineothrix alysoides</name>
    <dbReference type="NCBI Taxonomy" id="1469948"/>
    <lineage>
        <taxon>Bacteria</taxon>
        <taxon>Bacillati</taxon>
        <taxon>Bacillota</taxon>
        <taxon>Clostridia</taxon>
        <taxon>Lachnospirales</taxon>
        <taxon>Lachnospiraceae</taxon>
        <taxon>Kineothrix</taxon>
    </lineage>
</organism>
<evidence type="ECO:0000259" key="1">
    <source>
        <dbReference type="SMART" id="SM00871"/>
    </source>
</evidence>
<evidence type="ECO:0000313" key="3">
    <source>
        <dbReference type="Proteomes" id="UP000295718"/>
    </source>
</evidence>
<dbReference type="PANTHER" id="PTHR36444">
    <property type="entry name" value="TRANSCRIPTIONAL REGULATOR PROTEIN YOBU-RELATED"/>
    <property type="match status" value="1"/>
</dbReference>
<dbReference type="EMBL" id="SLUO01000021">
    <property type="protein sequence ID" value="TCL54264.1"/>
    <property type="molecule type" value="Genomic_DNA"/>
</dbReference>
<proteinExistence type="predicted"/>
<dbReference type="InterPro" id="IPR011256">
    <property type="entry name" value="Reg_factor_effector_dom_sf"/>
</dbReference>
<dbReference type="OrthoDB" id="9801008at2"/>
<dbReference type="Pfam" id="PF14526">
    <property type="entry name" value="Cass2"/>
    <property type="match status" value="1"/>
</dbReference>
<sequence>MDYEIVTLKEKKVMGLNARTSNMDPAMGETIGGLWKRLFEEGLFEAIPDKTGESSIGLYSDYEEGAAGKYDITVGCEVNSSDNVLKDMVLKVIPEGRYAKFVIVGDMSAVGKTWGDIWSIDLNRTFTGDFEEYVSARENGEYEIHIYIAVK</sequence>
<evidence type="ECO:0000313" key="2">
    <source>
        <dbReference type="EMBL" id="TCL54264.1"/>
    </source>
</evidence>
<protein>
    <submittedName>
        <fullName evidence="2">Putative transcriptional regulator YdeE</fullName>
    </submittedName>
</protein>
<dbReference type="SMART" id="SM00871">
    <property type="entry name" value="AraC_E_bind"/>
    <property type="match status" value="1"/>
</dbReference>
<dbReference type="InterPro" id="IPR053182">
    <property type="entry name" value="YobU-like_regulator"/>
</dbReference>
<dbReference type="Gene3D" id="3.20.80.10">
    <property type="entry name" value="Regulatory factor, effector binding domain"/>
    <property type="match status" value="1"/>
</dbReference>
<dbReference type="STRING" id="1469948.GCA_000732725_02991"/>
<dbReference type="InterPro" id="IPR029441">
    <property type="entry name" value="Cass2"/>
</dbReference>
<comment type="caution">
    <text evidence="2">The sequence shown here is derived from an EMBL/GenBank/DDBJ whole genome shotgun (WGS) entry which is preliminary data.</text>
</comment>
<gene>
    <name evidence="2" type="ORF">EDD76_12133</name>
</gene>
<dbReference type="PANTHER" id="PTHR36444:SF2">
    <property type="entry name" value="TRANSCRIPTIONAL REGULATOR PROTEIN YOBU-RELATED"/>
    <property type="match status" value="1"/>
</dbReference>
<dbReference type="RefSeq" id="WP_031391639.1">
    <property type="nucleotide sequence ID" value="NZ_JPNB01000002.1"/>
</dbReference>
<dbReference type="SUPFAM" id="SSF55136">
    <property type="entry name" value="Probable bacterial effector-binding domain"/>
    <property type="match status" value="1"/>
</dbReference>
<dbReference type="Proteomes" id="UP000295718">
    <property type="component" value="Unassembled WGS sequence"/>
</dbReference>
<name>A0A4R1QTP6_9FIRM</name>
<keyword evidence="3" id="KW-1185">Reference proteome</keyword>
<dbReference type="AlphaFoldDB" id="A0A4R1QTP6"/>